<evidence type="ECO:0000313" key="3">
    <source>
        <dbReference type="Proteomes" id="UP000509722"/>
    </source>
</evidence>
<protein>
    <submittedName>
        <fullName evidence="2">DUF3298 domain-containing protein</fullName>
    </submittedName>
</protein>
<dbReference type="Proteomes" id="UP000509722">
    <property type="component" value="Chromosome"/>
</dbReference>
<feature type="domain" description="DUF3298" evidence="1">
    <location>
        <begin position="29"/>
        <end position="82"/>
    </location>
</feature>
<evidence type="ECO:0000313" key="2">
    <source>
        <dbReference type="EMBL" id="QKF84383.1"/>
    </source>
</evidence>
<dbReference type="EMBL" id="CP053832">
    <property type="protein sequence ID" value="QKF84383.1"/>
    <property type="molecule type" value="Genomic_DNA"/>
</dbReference>
<dbReference type="InterPro" id="IPR021729">
    <property type="entry name" value="DUF3298"/>
</dbReference>
<sequence>MVCIGLIMRHFAEVKKITLNENLVKNKKLRLKIWDKVKENAYIEENKFKITENFKLNPYGITFVYGFYEIVSYSFGSLEAFFTFGEISEFLKDKFKYTNLFL</sequence>
<name>A0AAE7JPD8_9BACT</name>
<accession>A0AAE7JPD8</accession>
<evidence type="ECO:0000259" key="1">
    <source>
        <dbReference type="Pfam" id="PF11738"/>
    </source>
</evidence>
<dbReference type="Pfam" id="PF11738">
    <property type="entry name" value="DUF3298"/>
    <property type="match status" value="1"/>
</dbReference>
<proteinExistence type="predicted"/>
<reference evidence="2 3" key="1">
    <citation type="submission" date="2020-05" db="EMBL/GenBank/DDBJ databases">
        <title>Complete genome sequencing of Campylobacter and Arcobacter type strains.</title>
        <authorList>
            <person name="Miller W.G."/>
            <person name="Yee E."/>
        </authorList>
    </citation>
    <scope>NUCLEOTIDE SEQUENCE [LARGE SCALE GENOMIC DNA]</scope>
    <source>
        <strain evidence="2 3">LMG 6451</strain>
    </source>
</reference>
<dbReference type="Gene3D" id="3.90.640.20">
    <property type="entry name" value="Heat-shock cognate protein, ATPase"/>
    <property type="match status" value="1"/>
</dbReference>
<gene>
    <name evidence="2" type="ORF">CURT_0899</name>
</gene>
<organism evidence="2 3">
    <name type="scientific">Campylobacter ureolyticus</name>
    <dbReference type="NCBI Taxonomy" id="827"/>
    <lineage>
        <taxon>Bacteria</taxon>
        <taxon>Pseudomonadati</taxon>
        <taxon>Campylobacterota</taxon>
        <taxon>Epsilonproteobacteria</taxon>
        <taxon>Campylobacterales</taxon>
        <taxon>Campylobacteraceae</taxon>
        <taxon>Campylobacter</taxon>
    </lineage>
</organism>
<dbReference type="InterPro" id="IPR037126">
    <property type="entry name" value="PdaC/RsiV-like_sf"/>
</dbReference>
<dbReference type="AlphaFoldDB" id="A0AAE7JPD8"/>